<comment type="caution">
    <text evidence="2">Lacks conserved residue(s) required for the propagation of feature annotation.</text>
</comment>
<dbReference type="InterPro" id="IPR036055">
    <property type="entry name" value="LDL_receptor-like_sf"/>
</dbReference>
<comment type="caution">
    <text evidence="4">The sequence shown here is derived from an EMBL/GenBank/DDBJ whole genome shotgun (WGS) entry which is preliminary data.</text>
</comment>
<evidence type="ECO:0000256" key="2">
    <source>
        <dbReference type="PROSITE-ProRule" id="PRU00124"/>
    </source>
</evidence>
<accession>A0A818DQW1</accession>
<feature type="disulfide bond" evidence="2">
    <location>
        <begin position="230"/>
        <end position="248"/>
    </location>
</feature>
<feature type="signal peptide" evidence="3">
    <location>
        <begin position="1"/>
        <end position="23"/>
    </location>
</feature>
<protein>
    <submittedName>
        <fullName evidence="4">Uncharacterized protein</fullName>
    </submittedName>
</protein>
<dbReference type="Proteomes" id="UP000663872">
    <property type="component" value="Unassembled WGS sequence"/>
</dbReference>
<dbReference type="PROSITE" id="PS50068">
    <property type="entry name" value="LDLRA_2"/>
    <property type="match status" value="1"/>
</dbReference>
<dbReference type="PROSITE" id="PS01209">
    <property type="entry name" value="LDLRA_1"/>
    <property type="match status" value="1"/>
</dbReference>
<evidence type="ECO:0000313" key="5">
    <source>
        <dbReference type="Proteomes" id="UP000663872"/>
    </source>
</evidence>
<feature type="disulfide bond" evidence="2">
    <location>
        <begin position="242"/>
        <end position="257"/>
    </location>
</feature>
<reference evidence="4" key="1">
    <citation type="submission" date="2021-02" db="EMBL/GenBank/DDBJ databases">
        <authorList>
            <person name="Nowell W R."/>
        </authorList>
    </citation>
    <scope>NUCLEOTIDE SEQUENCE</scope>
</reference>
<keyword evidence="1 2" id="KW-1015">Disulfide bond</keyword>
<gene>
    <name evidence="4" type="ORF">GRG538_LOCUS13894</name>
</gene>
<dbReference type="InterPro" id="IPR002172">
    <property type="entry name" value="LDrepeatLR_classA_rpt"/>
</dbReference>
<organism evidence="4 5">
    <name type="scientific">Rotaria socialis</name>
    <dbReference type="NCBI Taxonomy" id="392032"/>
    <lineage>
        <taxon>Eukaryota</taxon>
        <taxon>Metazoa</taxon>
        <taxon>Spiralia</taxon>
        <taxon>Gnathifera</taxon>
        <taxon>Rotifera</taxon>
        <taxon>Eurotatoria</taxon>
        <taxon>Bdelloidea</taxon>
        <taxon>Philodinida</taxon>
        <taxon>Philodinidae</taxon>
        <taxon>Rotaria</taxon>
    </lineage>
</organism>
<name>A0A818DQW1_9BILA</name>
<proteinExistence type="predicted"/>
<feature type="chain" id="PRO_5032495604" evidence="3">
    <location>
        <begin position="24"/>
        <end position="265"/>
    </location>
</feature>
<dbReference type="AlphaFoldDB" id="A0A818DQW1"/>
<sequence length="265" mass="31415">MDNPMVLRLFLYFMRIIMTVTNAITTDEEQFNKQIPFFVMQPRTIINQTLYSYCKEQYEFNIQSMFINLTTWPSGFIYARNPYQKFDDKNGNEVLPMQDCTMELRASLRDHIRFIFYPIPTIRDDYDHDYFNLVPRMPCLRIRDNDKTITFDCPMIFDVSQSTSLSRQSDDYLSNSNTIYLEFIRPPNSISDYDESYHQFKLFFTRLTSKTSVGLNDDLSICPIEHLIDCDDSYCVHADARCNGINECRSKVDEESCINTYLFLF</sequence>
<evidence type="ECO:0000313" key="4">
    <source>
        <dbReference type="EMBL" id="CAF3446503.1"/>
    </source>
</evidence>
<keyword evidence="3" id="KW-0732">Signal</keyword>
<dbReference type="EMBL" id="CAJNYT010002080">
    <property type="protein sequence ID" value="CAF3446503.1"/>
    <property type="molecule type" value="Genomic_DNA"/>
</dbReference>
<evidence type="ECO:0000256" key="1">
    <source>
        <dbReference type="ARBA" id="ARBA00023157"/>
    </source>
</evidence>
<dbReference type="SUPFAM" id="SSF57424">
    <property type="entry name" value="LDL receptor-like module"/>
    <property type="match status" value="1"/>
</dbReference>
<dbReference type="InterPro" id="IPR023415">
    <property type="entry name" value="LDLR_class-A_CS"/>
</dbReference>
<evidence type="ECO:0000256" key="3">
    <source>
        <dbReference type="SAM" id="SignalP"/>
    </source>
</evidence>